<keyword evidence="3" id="KW-1185">Reference proteome</keyword>
<organism evidence="2 3">
    <name type="scientific">Thermococcus eurythermalis</name>
    <dbReference type="NCBI Taxonomy" id="1505907"/>
    <lineage>
        <taxon>Archaea</taxon>
        <taxon>Methanobacteriati</taxon>
        <taxon>Methanobacteriota</taxon>
        <taxon>Thermococci</taxon>
        <taxon>Thermococcales</taxon>
        <taxon>Thermococcaceae</taxon>
        <taxon>Thermococcus</taxon>
    </lineage>
</organism>
<dbReference type="Proteomes" id="UP000029980">
    <property type="component" value="Chromosome"/>
</dbReference>
<dbReference type="AlphaFoldDB" id="A0A097QT95"/>
<feature type="domain" description="Elongation factor Tu-type" evidence="1">
    <location>
        <begin position="26"/>
        <end position="102"/>
    </location>
</feature>
<dbReference type="STRING" id="1505907.TEU_04705"/>
<evidence type="ECO:0000313" key="3">
    <source>
        <dbReference type="Proteomes" id="UP000029980"/>
    </source>
</evidence>
<proteinExistence type="predicted"/>
<name>A0A097QT95_9EURY</name>
<dbReference type="NCBIfam" id="NF041207">
    <property type="entry name" value="tRNA_bind_PBP11"/>
    <property type="match status" value="1"/>
</dbReference>
<gene>
    <name evidence="2" type="ORF">TEU_04705</name>
</gene>
<evidence type="ECO:0000259" key="1">
    <source>
        <dbReference type="Pfam" id="PF14578"/>
    </source>
</evidence>
<dbReference type="Pfam" id="PF14578">
    <property type="entry name" value="GTP_EFTU_D4"/>
    <property type="match status" value="1"/>
</dbReference>
<dbReference type="CDD" id="cd16265">
    <property type="entry name" value="Translation_Factor_II"/>
    <property type="match status" value="1"/>
</dbReference>
<sequence length="106" mass="11861">MGVSFLKKFFGRQGKAEEIKIVSRNPVGKFRVEQSLNVLGKEMLIGEVEGIMYPGYKVKGESVAIIREIQRDRKKVDFAVDGDRVALVLEGKTNAKKGDVLEVYQS</sequence>
<dbReference type="OrthoDB" id="100256at2157"/>
<dbReference type="GO" id="GO:0006412">
    <property type="term" value="P:translation"/>
    <property type="evidence" value="ECO:0007669"/>
    <property type="project" value="UniProtKB-KW"/>
</dbReference>
<protein>
    <submittedName>
        <fullName evidence="2">Translation factor</fullName>
    </submittedName>
</protein>
<dbReference type="InterPro" id="IPR009000">
    <property type="entry name" value="Transl_B-barrel_sf"/>
</dbReference>
<dbReference type="SUPFAM" id="SSF50447">
    <property type="entry name" value="Translation proteins"/>
    <property type="match status" value="1"/>
</dbReference>
<dbReference type="EMBL" id="CP008887">
    <property type="protein sequence ID" value="AIU69689.1"/>
    <property type="molecule type" value="Genomic_DNA"/>
</dbReference>
<dbReference type="Gene3D" id="2.40.30.10">
    <property type="entry name" value="Translation factors"/>
    <property type="match status" value="1"/>
</dbReference>
<dbReference type="KEGG" id="teu:TEU_04705"/>
<reference evidence="2 3" key="1">
    <citation type="journal article" date="2015" name="Int. J. Syst. Evol. Microbiol.">
        <title>Thermococcus eurythermalis sp. nov., a conditional piezophilic hyperthermophilic archaeon with a wide temperature range isolated from an oil-immersed chimney in the Guaymas Basin.</title>
        <authorList>
            <person name="Zhao W."/>
            <person name="Zeng X."/>
            <person name="Xiao X."/>
        </authorList>
    </citation>
    <scope>NUCLEOTIDE SEQUENCE [LARGE SCALE GENOMIC DNA]</scope>
    <source>
        <strain evidence="2 3">A501</strain>
    </source>
</reference>
<dbReference type="InterPro" id="IPR029459">
    <property type="entry name" value="EFTU-type"/>
</dbReference>
<evidence type="ECO:0000313" key="2">
    <source>
        <dbReference type="EMBL" id="AIU69689.1"/>
    </source>
</evidence>
<accession>A0A097QT95</accession>
<dbReference type="HOGENOM" id="CLU_178227_0_0_2"/>
<dbReference type="GO" id="GO:0005525">
    <property type="term" value="F:GTP binding"/>
    <property type="evidence" value="ECO:0007669"/>
    <property type="project" value="UniProtKB-KW"/>
</dbReference>